<evidence type="ECO:0000313" key="16">
    <source>
        <dbReference type="WBParaSite" id="SRAE_1000206700.1"/>
    </source>
</evidence>
<keyword evidence="6" id="KW-0809">Transit peptide</keyword>
<dbReference type="InterPro" id="IPR056784">
    <property type="entry name" value="PSF2_N"/>
</dbReference>
<keyword evidence="7" id="KW-0496">Mitochondrion</keyword>
<dbReference type="RefSeq" id="XP_024503010.1">
    <property type="nucleotide sequence ID" value="XM_024649099.1"/>
</dbReference>
<comment type="subcellular location">
    <subcellularLocation>
        <location evidence="2">Mitochondrion inner membrane</location>
    </subcellularLocation>
    <subcellularLocation>
        <location evidence="1">Nucleus</location>
    </subcellularLocation>
</comment>
<dbReference type="SUPFAM" id="SSF81411">
    <property type="entry name" value="Mitochondrial cytochrome c oxidase subunit VIa"/>
    <property type="match status" value="1"/>
</dbReference>
<dbReference type="GeneID" id="36376174"/>
<comment type="similarity">
    <text evidence="3">Belongs to the GINS2/PSF2 family.</text>
</comment>
<keyword evidence="8 11" id="KW-0472">Membrane</keyword>
<feature type="domain" description="DNA replication complex GINS protein PSF2 N-terminal" evidence="13">
    <location>
        <begin position="3"/>
        <end position="61"/>
    </location>
</feature>
<dbReference type="GO" id="GO:0000727">
    <property type="term" value="P:double-strand break repair via break-induced replication"/>
    <property type="evidence" value="ECO:0007669"/>
    <property type="project" value="TreeGrafter"/>
</dbReference>
<keyword evidence="5" id="KW-0999">Mitochondrion inner membrane</keyword>
<evidence type="ECO:0000256" key="2">
    <source>
        <dbReference type="ARBA" id="ARBA00004273"/>
    </source>
</evidence>
<dbReference type="Gene3D" id="1.20.58.1020">
    <property type="match status" value="1"/>
</dbReference>
<dbReference type="InterPro" id="IPR036418">
    <property type="entry name" value="Cyt_c_oxidase_su6a_sf"/>
</dbReference>
<evidence type="ECO:0000256" key="4">
    <source>
        <dbReference type="ARBA" id="ARBA00022705"/>
    </source>
</evidence>
<dbReference type="GO" id="GO:0005743">
    <property type="term" value="C:mitochondrial inner membrane"/>
    <property type="evidence" value="ECO:0007669"/>
    <property type="project" value="UniProtKB-SubCell"/>
</dbReference>
<evidence type="ECO:0000256" key="6">
    <source>
        <dbReference type="ARBA" id="ARBA00022946"/>
    </source>
</evidence>
<dbReference type="Pfam" id="PF02046">
    <property type="entry name" value="COX6A"/>
    <property type="match status" value="1"/>
</dbReference>
<sequence>MGIEECQFIAEQSLISFVPNFNSEEEEYCSAGLVKFEAGLPVEIPIWMASILKARSKGSIVAPSWLNPQNIEKYIQSEKKQFTFTKLPDNFFCISLILINKFKSDIENIDTIKILIQDLWDKRLWKMRSSLVKFFVQENICHVRINNITLLESCYVGPIIFTGSKNLDTIRKMRMPTISRVISLVPKVSGRTSVRHSGMGLKAAEFDNYKKTMVEPLTTSESVYKTYRKIFFVLGIPIIAFTFYAAWRDHEKHMSHERKEYVPFDFLNVRKKAFPFGDGNHSLFHNPSEQYVPGVGYEKERQH</sequence>
<protein>
    <recommendedName>
        <fullName evidence="10">GINS complex subunit 2</fullName>
    </recommendedName>
</protein>
<evidence type="ECO:0000256" key="10">
    <source>
        <dbReference type="ARBA" id="ARBA00030871"/>
    </source>
</evidence>
<evidence type="ECO:0000313" key="17">
    <source>
        <dbReference type="WormBase" id="SRAE_1000206700"/>
    </source>
</evidence>
<dbReference type="SUPFAM" id="SSF158573">
    <property type="entry name" value="GINS helical bundle-like"/>
    <property type="match status" value="1"/>
</dbReference>
<dbReference type="CTD" id="36376174"/>
<dbReference type="Pfam" id="PF05916">
    <property type="entry name" value="Sld5"/>
    <property type="match status" value="1"/>
</dbReference>
<evidence type="ECO:0000256" key="3">
    <source>
        <dbReference type="ARBA" id="ARBA00010565"/>
    </source>
</evidence>
<evidence type="ECO:0000256" key="11">
    <source>
        <dbReference type="SAM" id="Phobius"/>
    </source>
</evidence>
<dbReference type="PANTHER" id="PTHR12772:SF0">
    <property type="entry name" value="DNA REPLICATION COMPLEX GINS PROTEIN PSF2"/>
    <property type="match status" value="1"/>
</dbReference>
<proteinExistence type="inferred from homology"/>
<gene>
    <name evidence="14 16 17" type="ORF">SRAE_1000206700</name>
</gene>
<reference evidence="16" key="2">
    <citation type="submission" date="2020-12" db="UniProtKB">
        <authorList>
            <consortium name="WormBaseParasite"/>
        </authorList>
    </citation>
    <scope>IDENTIFICATION</scope>
</reference>
<dbReference type="SUPFAM" id="SSF160059">
    <property type="entry name" value="PriA/YqbF domain"/>
    <property type="match status" value="1"/>
</dbReference>
<dbReference type="OrthoDB" id="1938138at2759"/>
<evidence type="ECO:0000313" key="15">
    <source>
        <dbReference type="Proteomes" id="UP000035682"/>
    </source>
</evidence>
<dbReference type="InterPro" id="IPR001349">
    <property type="entry name" value="Cyt_c_oxidase_su6a"/>
</dbReference>
<dbReference type="EMBL" id="LN609528">
    <property type="protein sequence ID" value="CEF63809.1"/>
    <property type="molecule type" value="Genomic_DNA"/>
</dbReference>
<evidence type="ECO:0000256" key="8">
    <source>
        <dbReference type="ARBA" id="ARBA00023136"/>
    </source>
</evidence>
<evidence type="ECO:0000313" key="14">
    <source>
        <dbReference type="EMBL" id="CEF63809.1"/>
    </source>
</evidence>
<dbReference type="Proteomes" id="UP000035682">
    <property type="component" value="Unplaced"/>
</dbReference>
<evidence type="ECO:0000256" key="9">
    <source>
        <dbReference type="ARBA" id="ARBA00023242"/>
    </source>
</evidence>
<accession>A0A090MWJ5</accession>
<name>A0A090MWJ5_STRRB</name>
<dbReference type="InterPro" id="IPR021151">
    <property type="entry name" value="GINS_A"/>
</dbReference>
<dbReference type="STRING" id="34506.A0A090MWJ5"/>
<dbReference type="InterPro" id="IPR007257">
    <property type="entry name" value="GINS_Psf2"/>
</dbReference>
<evidence type="ECO:0000259" key="13">
    <source>
        <dbReference type="Pfam" id="PF25005"/>
    </source>
</evidence>
<evidence type="ECO:0000256" key="7">
    <source>
        <dbReference type="ARBA" id="ARBA00023128"/>
    </source>
</evidence>
<keyword evidence="4" id="KW-0235">DNA replication</keyword>
<dbReference type="Pfam" id="PF25005">
    <property type="entry name" value="PSF2_N"/>
    <property type="match status" value="1"/>
</dbReference>
<keyword evidence="11" id="KW-1133">Transmembrane helix</keyword>
<dbReference type="GO" id="GO:0006260">
    <property type="term" value="P:DNA replication"/>
    <property type="evidence" value="ECO:0007669"/>
    <property type="project" value="UniProtKB-KW"/>
</dbReference>
<dbReference type="GO" id="GO:0000811">
    <property type="term" value="C:GINS complex"/>
    <property type="evidence" value="ECO:0007669"/>
    <property type="project" value="TreeGrafter"/>
</dbReference>
<evidence type="ECO:0000256" key="1">
    <source>
        <dbReference type="ARBA" id="ARBA00004123"/>
    </source>
</evidence>
<dbReference type="InterPro" id="IPR036224">
    <property type="entry name" value="GINS_bundle-like_dom_sf"/>
</dbReference>
<keyword evidence="15" id="KW-1185">Reference proteome</keyword>
<dbReference type="CDD" id="cd11712">
    <property type="entry name" value="GINS_A_psf2"/>
    <property type="match status" value="1"/>
</dbReference>
<dbReference type="AlphaFoldDB" id="A0A090MWJ5"/>
<dbReference type="Gene3D" id="3.40.5.50">
    <property type="match status" value="1"/>
</dbReference>
<evidence type="ECO:0000259" key="12">
    <source>
        <dbReference type="Pfam" id="PF05916"/>
    </source>
</evidence>
<feature type="transmembrane region" description="Helical" evidence="11">
    <location>
        <begin position="230"/>
        <end position="247"/>
    </location>
</feature>
<organism evidence="14">
    <name type="scientific">Strongyloides ratti</name>
    <name type="common">Parasitic roundworm</name>
    <dbReference type="NCBI Taxonomy" id="34506"/>
    <lineage>
        <taxon>Eukaryota</taxon>
        <taxon>Metazoa</taxon>
        <taxon>Ecdysozoa</taxon>
        <taxon>Nematoda</taxon>
        <taxon>Chromadorea</taxon>
        <taxon>Rhabditida</taxon>
        <taxon>Tylenchina</taxon>
        <taxon>Panagrolaimomorpha</taxon>
        <taxon>Strongyloidoidea</taxon>
        <taxon>Strongyloididae</taxon>
        <taxon>Strongyloides</taxon>
    </lineage>
</organism>
<evidence type="ECO:0000256" key="5">
    <source>
        <dbReference type="ARBA" id="ARBA00022792"/>
    </source>
</evidence>
<dbReference type="WBParaSite" id="SRAE_1000206700.1">
    <property type="protein sequence ID" value="SRAE_1000206700.1"/>
    <property type="gene ID" value="WBGene00258679"/>
</dbReference>
<reference evidence="14 15" key="1">
    <citation type="submission" date="2014-09" db="EMBL/GenBank/DDBJ databases">
        <authorList>
            <person name="Martin A.A."/>
        </authorList>
    </citation>
    <scope>NUCLEOTIDE SEQUENCE</scope>
    <source>
        <strain evidence="15">ED321</strain>
        <strain evidence="14">ED321 Heterogonic</strain>
    </source>
</reference>
<keyword evidence="9" id="KW-0539">Nucleus</keyword>
<dbReference type="Gene3D" id="4.10.95.10">
    <property type="entry name" value="Cytochrome c oxidase, subunit VIa"/>
    <property type="match status" value="1"/>
</dbReference>
<feature type="domain" description="GINS subunit" evidence="12">
    <location>
        <begin position="65"/>
        <end position="152"/>
    </location>
</feature>
<keyword evidence="11" id="KW-0812">Transmembrane</keyword>
<dbReference type="CDD" id="cd21694">
    <property type="entry name" value="GINS_B_Psf2"/>
    <property type="match status" value="1"/>
</dbReference>
<dbReference type="WormBase" id="SRAE_1000206700">
    <property type="protein sequence ID" value="SRP01990"/>
    <property type="gene ID" value="WBGene00258679"/>
</dbReference>
<dbReference type="PANTHER" id="PTHR12772">
    <property type="entry name" value="DNA REPLICATION COMPLEX GINS PROTEIN PSF2"/>
    <property type="match status" value="1"/>
</dbReference>